<dbReference type="InterPro" id="IPR013785">
    <property type="entry name" value="Aldolase_TIM"/>
</dbReference>
<keyword evidence="6" id="KW-0411">Iron-sulfur</keyword>
<feature type="domain" description="Radical SAM core" evidence="7">
    <location>
        <begin position="29"/>
        <end position="172"/>
    </location>
</feature>
<dbReference type="Gene3D" id="3.20.20.70">
    <property type="entry name" value="Aldolase class I"/>
    <property type="match status" value="1"/>
</dbReference>
<name>Q212A3_RHOPB</name>
<evidence type="ECO:0000256" key="1">
    <source>
        <dbReference type="ARBA" id="ARBA00001966"/>
    </source>
</evidence>
<dbReference type="SFLD" id="SFLDS00029">
    <property type="entry name" value="Radical_SAM"/>
    <property type="match status" value="1"/>
</dbReference>
<dbReference type="AlphaFoldDB" id="Q212A3"/>
<evidence type="ECO:0000259" key="7">
    <source>
        <dbReference type="Pfam" id="PF04055"/>
    </source>
</evidence>
<dbReference type="eggNOG" id="COG0641">
    <property type="taxonomic scope" value="Bacteria"/>
</dbReference>
<dbReference type="KEGG" id="rpc:RPC_3241"/>
<sequence length="329" mass="36246">MDVAAAETSFRRNCRDAWAEDHFQLIVMPTEKCNFRCVYCYEDFALGRMERSVVEGIKALVRRRAPSLSSIEISWFGGEPTVASDIVLEVMADAQDACRSNGVKLRGGMTTNGFLLSGARYLEFHRHGVTDFQITLDGPQAYHDTTRLQANRKGSFADIWNNLLEIRDIKADGEILLRIHLTRKNADVIPRFVAEIERTFADDPRFRFSLQPVEALGGDNDISELIIPAAVRDWGHRAGTAPEPNGSSLERAHPDDYVCYAAKANSYVIRSDGRVGKCTVALKSDSNCIGRINPDGSLAIDAAKLGPWLSGWTTQHPGALSCPAAAVFG</sequence>
<dbReference type="InterPro" id="IPR058240">
    <property type="entry name" value="rSAM_sf"/>
</dbReference>
<dbReference type="GO" id="GO:0051539">
    <property type="term" value="F:4 iron, 4 sulfur cluster binding"/>
    <property type="evidence" value="ECO:0007669"/>
    <property type="project" value="UniProtKB-KW"/>
</dbReference>
<dbReference type="UniPathway" id="UPA00782"/>
<keyword evidence="3" id="KW-0949">S-adenosyl-L-methionine</keyword>
<dbReference type="PANTHER" id="PTHR43787">
    <property type="entry name" value="FEMO COFACTOR BIOSYNTHESIS PROTEIN NIFB-RELATED"/>
    <property type="match status" value="1"/>
</dbReference>
<protein>
    <submittedName>
        <fullName evidence="8">Radical SAM</fullName>
    </submittedName>
</protein>
<comment type="cofactor">
    <cofactor evidence="1">
        <name>[4Fe-4S] cluster</name>
        <dbReference type="ChEBI" id="CHEBI:49883"/>
    </cofactor>
</comment>
<dbReference type="STRING" id="316056.RPC_3241"/>
<evidence type="ECO:0000313" key="8">
    <source>
        <dbReference type="EMBL" id="ABD88783.1"/>
    </source>
</evidence>
<keyword evidence="4" id="KW-0479">Metal-binding</keyword>
<reference evidence="8" key="1">
    <citation type="submission" date="2006-03" db="EMBL/GenBank/DDBJ databases">
        <title>Complete sequence of Rhodopseudomonas palustris BisB18.</title>
        <authorList>
            <consortium name="US DOE Joint Genome Institute"/>
            <person name="Copeland A."/>
            <person name="Lucas S."/>
            <person name="Lapidus A."/>
            <person name="Barry K."/>
            <person name="Detter J.C."/>
            <person name="Glavina del Rio T."/>
            <person name="Hammon N."/>
            <person name="Israni S."/>
            <person name="Dalin E."/>
            <person name="Tice H."/>
            <person name="Pitluck S."/>
            <person name="Chain P."/>
            <person name="Malfatti S."/>
            <person name="Shin M."/>
            <person name="Vergez L."/>
            <person name="Schmutz J."/>
            <person name="Larimer F."/>
            <person name="Land M."/>
            <person name="Hauser L."/>
            <person name="Pelletier D.A."/>
            <person name="Kyrpides N."/>
            <person name="Anderson I."/>
            <person name="Oda Y."/>
            <person name="Harwood C.S."/>
            <person name="Richardson P."/>
        </authorList>
    </citation>
    <scope>NUCLEOTIDE SEQUENCE [LARGE SCALE GENOMIC DNA]</scope>
    <source>
        <strain evidence="8">BisB18</strain>
    </source>
</reference>
<dbReference type="PANTHER" id="PTHR43787:SF3">
    <property type="entry name" value="ARYLSULFATASE REGULATORY PROTEIN"/>
    <property type="match status" value="1"/>
</dbReference>
<dbReference type="SFLD" id="SFLDG01067">
    <property type="entry name" value="SPASM/twitch_domain_containing"/>
    <property type="match status" value="1"/>
</dbReference>
<keyword evidence="2" id="KW-0004">4Fe-4S</keyword>
<dbReference type="RefSeq" id="WP_011473672.1">
    <property type="nucleotide sequence ID" value="NC_007925.1"/>
</dbReference>
<dbReference type="InterPro" id="IPR007197">
    <property type="entry name" value="rSAM"/>
</dbReference>
<evidence type="ECO:0000256" key="2">
    <source>
        <dbReference type="ARBA" id="ARBA00022485"/>
    </source>
</evidence>
<dbReference type="GO" id="GO:0003824">
    <property type="term" value="F:catalytic activity"/>
    <property type="evidence" value="ECO:0007669"/>
    <property type="project" value="InterPro"/>
</dbReference>
<evidence type="ECO:0000256" key="5">
    <source>
        <dbReference type="ARBA" id="ARBA00023004"/>
    </source>
</evidence>
<keyword evidence="5" id="KW-0408">Iron</keyword>
<accession>Q212A3</accession>
<evidence type="ECO:0000256" key="4">
    <source>
        <dbReference type="ARBA" id="ARBA00022723"/>
    </source>
</evidence>
<dbReference type="CDD" id="cd01335">
    <property type="entry name" value="Radical_SAM"/>
    <property type="match status" value="1"/>
</dbReference>
<dbReference type="Pfam" id="PF04055">
    <property type="entry name" value="Radical_SAM"/>
    <property type="match status" value="1"/>
</dbReference>
<dbReference type="OrthoDB" id="9782387at2"/>
<evidence type="ECO:0000256" key="6">
    <source>
        <dbReference type="ARBA" id="ARBA00023014"/>
    </source>
</evidence>
<dbReference type="GO" id="GO:0046872">
    <property type="term" value="F:metal ion binding"/>
    <property type="evidence" value="ECO:0007669"/>
    <property type="project" value="UniProtKB-KW"/>
</dbReference>
<evidence type="ECO:0000256" key="3">
    <source>
        <dbReference type="ARBA" id="ARBA00022691"/>
    </source>
</evidence>
<dbReference type="SUPFAM" id="SSF102114">
    <property type="entry name" value="Radical SAM enzymes"/>
    <property type="match status" value="1"/>
</dbReference>
<gene>
    <name evidence="8" type="ordered locus">RPC_3241</name>
</gene>
<organism evidence="8">
    <name type="scientific">Rhodopseudomonas palustris (strain BisB18)</name>
    <dbReference type="NCBI Taxonomy" id="316056"/>
    <lineage>
        <taxon>Bacteria</taxon>
        <taxon>Pseudomonadati</taxon>
        <taxon>Pseudomonadota</taxon>
        <taxon>Alphaproteobacteria</taxon>
        <taxon>Hyphomicrobiales</taxon>
        <taxon>Nitrobacteraceae</taxon>
        <taxon>Rhodopseudomonas</taxon>
    </lineage>
</organism>
<dbReference type="HOGENOM" id="CLU_009273_3_1_5"/>
<proteinExistence type="predicted"/>
<dbReference type="EMBL" id="CP000301">
    <property type="protein sequence ID" value="ABD88783.1"/>
    <property type="molecule type" value="Genomic_DNA"/>
</dbReference>